<dbReference type="PANTHER" id="PTHR43280">
    <property type="entry name" value="ARAC-FAMILY TRANSCRIPTIONAL REGULATOR"/>
    <property type="match status" value="1"/>
</dbReference>
<dbReference type="GO" id="GO:0043565">
    <property type="term" value="F:sequence-specific DNA binding"/>
    <property type="evidence" value="ECO:0007669"/>
    <property type="project" value="InterPro"/>
</dbReference>
<keyword evidence="1" id="KW-0805">Transcription regulation</keyword>
<dbReference type="PROSITE" id="PS00041">
    <property type="entry name" value="HTH_ARAC_FAMILY_1"/>
    <property type="match status" value="1"/>
</dbReference>
<dbReference type="AlphaFoldDB" id="A0A4U0NCY1"/>
<dbReference type="OrthoDB" id="706704at2"/>
<reference evidence="5 6" key="1">
    <citation type="submission" date="2019-04" db="EMBL/GenBank/DDBJ databases">
        <title>Sphingobacterium olei sp. nov., isolated from oil-contaminated soil.</title>
        <authorList>
            <person name="Liu B."/>
        </authorList>
    </citation>
    <scope>NUCLEOTIDE SEQUENCE [LARGE SCALE GENOMIC DNA]</scope>
    <source>
        <strain evidence="5 6">HAL-9</strain>
    </source>
</reference>
<dbReference type="InterPro" id="IPR018062">
    <property type="entry name" value="HTH_AraC-typ_CS"/>
</dbReference>
<accession>A0A4U0NCY1</accession>
<dbReference type="SUPFAM" id="SSF46689">
    <property type="entry name" value="Homeodomain-like"/>
    <property type="match status" value="1"/>
</dbReference>
<dbReference type="Pfam" id="PF12833">
    <property type="entry name" value="HTH_18"/>
    <property type="match status" value="1"/>
</dbReference>
<comment type="caution">
    <text evidence="5">The sequence shown here is derived from an EMBL/GenBank/DDBJ whole genome shotgun (WGS) entry which is preliminary data.</text>
</comment>
<proteinExistence type="predicted"/>
<feature type="domain" description="HTH araC/xylS-type" evidence="4">
    <location>
        <begin position="194"/>
        <end position="295"/>
    </location>
</feature>
<keyword evidence="6" id="KW-1185">Reference proteome</keyword>
<keyword evidence="3" id="KW-0804">Transcription</keyword>
<dbReference type="Gene3D" id="1.10.10.60">
    <property type="entry name" value="Homeodomain-like"/>
    <property type="match status" value="1"/>
</dbReference>
<evidence type="ECO:0000256" key="3">
    <source>
        <dbReference type="ARBA" id="ARBA00023163"/>
    </source>
</evidence>
<dbReference type="PANTHER" id="PTHR43280:SF32">
    <property type="entry name" value="TRANSCRIPTIONAL REGULATORY PROTEIN"/>
    <property type="match status" value="1"/>
</dbReference>
<dbReference type="RefSeq" id="WP_136903115.1">
    <property type="nucleotide sequence ID" value="NZ_SUME01000010.1"/>
</dbReference>
<keyword evidence="2" id="KW-0238">DNA-binding</keyword>
<sequence length="297" mass="34509">MRKNIHQNINGNTKNDLEHKVLSNETQDKSFRFATFTHIDFFLQDARMLLNNGFVVVLLGAVKENYSDNKSMLLFFSQNDSRLEACKDIIDRGQYFSFHPVLFKGNNLKSRFKRFGFLDYSTTESLLLKDEEQHIVKALLHLIAEESKNDADGMSADILFSYTELLLQHMNRFYQRWFNDRFEEICAIDREYQDLLIHTFKPNEKNTGRLPSLTVFARKLQLTSCYLNDISQIVSGQTAQERIEVKVIDAAKQLLASTNLSVAEVADRLGFSQPQSLNRLFKRKTQITPLEYRISIT</sequence>
<gene>
    <name evidence="5" type="ORF">FAZ15_19865</name>
</gene>
<dbReference type="InterPro" id="IPR018060">
    <property type="entry name" value="HTH_AraC"/>
</dbReference>
<dbReference type="PROSITE" id="PS01124">
    <property type="entry name" value="HTH_ARAC_FAMILY_2"/>
    <property type="match status" value="1"/>
</dbReference>
<evidence type="ECO:0000259" key="4">
    <source>
        <dbReference type="PROSITE" id="PS01124"/>
    </source>
</evidence>
<dbReference type="SMART" id="SM00342">
    <property type="entry name" value="HTH_ARAC"/>
    <property type="match status" value="1"/>
</dbReference>
<name>A0A4U0NCY1_9SPHI</name>
<protein>
    <submittedName>
        <fullName evidence="5">Helix-turn-helix transcriptional regulator</fullName>
    </submittedName>
</protein>
<evidence type="ECO:0000313" key="5">
    <source>
        <dbReference type="EMBL" id="TJZ51806.1"/>
    </source>
</evidence>
<evidence type="ECO:0000313" key="6">
    <source>
        <dbReference type="Proteomes" id="UP000306808"/>
    </source>
</evidence>
<dbReference type="GO" id="GO:0003700">
    <property type="term" value="F:DNA-binding transcription factor activity"/>
    <property type="evidence" value="ECO:0007669"/>
    <property type="project" value="InterPro"/>
</dbReference>
<organism evidence="5 6">
    <name type="scientific">Sphingobacterium olei</name>
    <dbReference type="NCBI Taxonomy" id="2571155"/>
    <lineage>
        <taxon>Bacteria</taxon>
        <taxon>Pseudomonadati</taxon>
        <taxon>Bacteroidota</taxon>
        <taxon>Sphingobacteriia</taxon>
        <taxon>Sphingobacteriales</taxon>
        <taxon>Sphingobacteriaceae</taxon>
        <taxon>Sphingobacterium</taxon>
    </lineage>
</organism>
<evidence type="ECO:0000256" key="1">
    <source>
        <dbReference type="ARBA" id="ARBA00023015"/>
    </source>
</evidence>
<dbReference type="EMBL" id="SUME01000010">
    <property type="protein sequence ID" value="TJZ51806.1"/>
    <property type="molecule type" value="Genomic_DNA"/>
</dbReference>
<dbReference type="Proteomes" id="UP000306808">
    <property type="component" value="Unassembled WGS sequence"/>
</dbReference>
<evidence type="ECO:0000256" key="2">
    <source>
        <dbReference type="ARBA" id="ARBA00023125"/>
    </source>
</evidence>
<dbReference type="InterPro" id="IPR009057">
    <property type="entry name" value="Homeodomain-like_sf"/>
</dbReference>